<keyword evidence="2 12" id="KW-0004">4Fe-4S</keyword>
<evidence type="ECO:0000256" key="12">
    <source>
        <dbReference type="HAMAP-Rule" id="MF_01849"/>
    </source>
</evidence>
<dbReference type="SFLD" id="SFLDS00029">
    <property type="entry name" value="Radical_SAM"/>
    <property type="match status" value="1"/>
</dbReference>
<feature type="active site" description="S-methylcysteine intermediate" evidence="12">
    <location>
        <position position="334"/>
    </location>
</feature>
<keyword evidence="15" id="KW-1185">Reference proteome</keyword>
<keyword evidence="12" id="KW-1015">Disulfide bond</keyword>
<comment type="cofactor">
    <cofactor evidence="12">
        <name>[4Fe-4S] cluster</name>
        <dbReference type="ChEBI" id="CHEBI:49883"/>
    </cofactor>
    <text evidence="12">Binds 1 [4Fe-4S] cluster. The cluster is coordinated with 3 cysteines and an exchangeable S-adenosyl-L-methionine.</text>
</comment>
<feature type="binding site" evidence="12">
    <location>
        <begin position="160"/>
        <end position="161"/>
    </location>
    <ligand>
        <name>S-adenosyl-L-methionine</name>
        <dbReference type="ChEBI" id="CHEBI:59789"/>
    </ligand>
</feature>
<reference evidence="14 15" key="1">
    <citation type="submission" date="2016-10" db="EMBL/GenBank/DDBJ databases">
        <authorList>
            <person name="de Groot N.N."/>
        </authorList>
    </citation>
    <scope>NUCLEOTIDE SEQUENCE [LARGE SCALE GENOMIC DNA]</scope>
    <source>
        <strain evidence="14 15">DSM 21650</strain>
    </source>
</reference>
<comment type="function">
    <text evidence="12">Specifically methylates position 2 of adenine 2503 in 23S rRNA and position 2 of adenine 37 in tRNAs.</text>
</comment>
<keyword evidence="3 12" id="KW-0963">Cytoplasm</keyword>
<comment type="miscellaneous">
    <text evidence="12">Reaction proceeds by a ping-pong mechanism involving intermediate methylation of a conserved cysteine residue.</text>
</comment>
<dbReference type="EC" id="2.1.1.192" evidence="12"/>
<proteinExistence type="inferred from homology"/>
<sequence>MKTIDLKSLQLEDLIDVFLELGEKKYRALQTFRWIHQKMVPSIDDITELPKILRDKLNENYLFSTLKVAKRLDSKYDETSKYLFILEDNNIIESVMMKHKHGITVCLSTQVGCRMGCEFCASTKNGLVRNLLPGEILEQFYLIQKDQGKNISNIVLMGSGEPLDNYENTIKFLRIIHSKEGQNLGHRHITISTCGIVPKIYDLAEEEMPINLSISLHSPFDEERKKIMPIANRYSIDKIIEACNYYIEKTNRRITFEYTLIRDVNDKLSDALEIVRLLNGMLCHVNLIPLNIIKEFEHEKSNNKAINNFKEILVKGGISTTIRKEMGADVNAACGQLRRDYINRETIN</sequence>
<evidence type="ECO:0000256" key="11">
    <source>
        <dbReference type="ARBA" id="ARBA00023014"/>
    </source>
</evidence>
<dbReference type="InterPro" id="IPR007197">
    <property type="entry name" value="rSAM"/>
</dbReference>
<feature type="binding site" evidence="12">
    <location>
        <position position="113"/>
    </location>
    <ligand>
        <name>[4Fe-4S] cluster</name>
        <dbReference type="ChEBI" id="CHEBI:49883"/>
        <note>4Fe-4S-S-AdoMet</note>
    </ligand>
</feature>
<dbReference type="InterPro" id="IPR040072">
    <property type="entry name" value="Methyltransferase_A"/>
</dbReference>
<feature type="binding site" evidence="12">
    <location>
        <begin position="215"/>
        <end position="217"/>
    </location>
    <ligand>
        <name>S-adenosyl-L-methionine</name>
        <dbReference type="ChEBI" id="CHEBI:59789"/>
    </ligand>
</feature>
<dbReference type="Gene3D" id="1.10.150.530">
    <property type="match status" value="1"/>
</dbReference>
<dbReference type="PROSITE" id="PS51918">
    <property type="entry name" value="RADICAL_SAM"/>
    <property type="match status" value="1"/>
</dbReference>
<dbReference type="CDD" id="cd01335">
    <property type="entry name" value="Radical_SAM"/>
    <property type="match status" value="1"/>
</dbReference>
<evidence type="ECO:0000256" key="4">
    <source>
        <dbReference type="ARBA" id="ARBA00022552"/>
    </source>
</evidence>
<dbReference type="SFLD" id="SFLDF00275">
    <property type="entry name" value="adenosine_C2_methyltransferase"/>
    <property type="match status" value="1"/>
</dbReference>
<dbReference type="STRING" id="415015.SAMN05660462_01530"/>
<evidence type="ECO:0000313" key="14">
    <source>
        <dbReference type="EMBL" id="SDZ01664.1"/>
    </source>
</evidence>
<dbReference type="SFLD" id="SFLDG01062">
    <property type="entry name" value="methyltransferase_(Class_A)"/>
    <property type="match status" value="1"/>
</dbReference>
<dbReference type="InterPro" id="IPR048641">
    <property type="entry name" value="RlmN_N"/>
</dbReference>
<comment type="subcellular location">
    <subcellularLocation>
        <location evidence="1 12">Cytoplasm</location>
    </subcellularLocation>
</comment>
<dbReference type="GO" id="GO:0070475">
    <property type="term" value="P:rRNA base methylation"/>
    <property type="evidence" value="ECO:0007669"/>
    <property type="project" value="UniProtKB-UniRule"/>
</dbReference>
<evidence type="ECO:0000256" key="6">
    <source>
        <dbReference type="ARBA" id="ARBA00022679"/>
    </source>
</evidence>
<dbReference type="InterPro" id="IPR013785">
    <property type="entry name" value="Aldolase_TIM"/>
</dbReference>
<dbReference type="FunFam" id="3.20.20.70:FF:000014">
    <property type="entry name" value="Probable dual-specificity RNA methyltransferase RlmN"/>
    <property type="match status" value="1"/>
</dbReference>
<keyword evidence="5 12" id="KW-0489">Methyltransferase</keyword>
<dbReference type="AlphaFoldDB" id="A0A1H3PKI9"/>
<dbReference type="HAMAP" id="MF_01849">
    <property type="entry name" value="RNA_methyltr_RlmN"/>
    <property type="match status" value="1"/>
</dbReference>
<evidence type="ECO:0000256" key="5">
    <source>
        <dbReference type="ARBA" id="ARBA00022603"/>
    </source>
</evidence>
<comment type="similarity">
    <text evidence="12">Belongs to the radical SAM superfamily. RlmN family.</text>
</comment>
<keyword evidence="10 12" id="KW-0408">Iron</keyword>
<dbReference type="Pfam" id="PF21016">
    <property type="entry name" value="RlmN_N"/>
    <property type="match status" value="1"/>
</dbReference>
<dbReference type="Gene3D" id="3.20.20.70">
    <property type="entry name" value="Aldolase class I"/>
    <property type="match status" value="1"/>
</dbReference>
<dbReference type="PIRSF" id="PIRSF006004">
    <property type="entry name" value="CHP00048"/>
    <property type="match status" value="1"/>
</dbReference>
<evidence type="ECO:0000256" key="1">
    <source>
        <dbReference type="ARBA" id="ARBA00004496"/>
    </source>
</evidence>
<dbReference type="GO" id="GO:0000049">
    <property type="term" value="F:tRNA binding"/>
    <property type="evidence" value="ECO:0007669"/>
    <property type="project" value="UniProtKB-UniRule"/>
</dbReference>
<keyword evidence="4 12" id="KW-0698">rRNA processing</keyword>
<comment type="catalytic activity">
    <reaction evidence="12">
        <text>adenosine(2503) in 23S rRNA + 2 reduced [2Fe-2S]-[ferredoxin] + 2 S-adenosyl-L-methionine = 2-methyladenosine(2503) in 23S rRNA + 5'-deoxyadenosine + L-methionine + 2 oxidized [2Fe-2S]-[ferredoxin] + S-adenosyl-L-homocysteine</text>
        <dbReference type="Rhea" id="RHEA:42916"/>
        <dbReference type="Rhea" id="RHEA-COMP:10000"/>
        <dbReference type="Rhea" id="RHEA-COMP:10001"/>
        <dbReference type="Rhea" id="RHEA-COMP:10152"/>
        <dbReference type="Rhea" id="RHEA-COMP:10282"/>
        <dbReference type="ChEBI" id="CHEBI:17319"/>
        <dbReference type="ChEBI" id="CHEBI:33737"/>
        <dbReference type="ChEBI" id="CHEBI:33738"/>
        <dbReference type="ChEBI" id="CHEBI:57844"/>
        <dbReference type="ChEBI" id="CHEBI:57856"/>
        <dbReference type="ChEBI" id="CHEBI:59789"/>
        <dbReference type="ChEBI" id="CHEBI:74411"/>
        <dbReference type="ChEBI" id="CHEBI:74497"/>
        <dbReference type="EC" id="2.1.1.192"/>
    </reaction>
</comment>
<evidence type="ECO:0000256" key="7">
    <source>
        <dbReference type="ARBA" id="ARBA00022691"/>
    </source>
</evidence>
<comment type="catalytic activity">
    <reaction evidence="12">
        <text>adenosine(37) in tRNA + 2 reduced [2Fe-2S]-[ferredoxin] + 2 S-adenosyl-L-methionine = 2-methyladenosine(37) in tRNA + 5'-deoxyadenosine + L-methionine + 2 oxidized [2Fe-2S]-[ferredoxin] + S-adenosyl-L-homocysteine</text>
        <dbReference type="Rhea" id="RHEA:43332"/>
        <dbReference type="Rhea" id="RHEA-COMP:10000"/>
        <dbReference type="Rhea" id="RHEA-COMP:10001"/>
        <dbReference type="Rhea" id="RHEA-COMP:10162"/>
        <dbReference type="Rhea" id="RHEA-COMP:10485"/>
        <dbReference type="ChEBI" id="CHEBI:17319"/>
        <dbReference type="ChEBI" id="CHEBI:33737"/>
        <dbReference type="ChEBI" id="CHEBI:33738"/>
        <dbReference type="ChEBI" id="CHEBI:57844"/>
        <dbReference type="ChEBI" id="CHEBI:57856"/>
        <dbReference type="ChEBI" id="CHEBI:59789"/>
        <dbReference type="ChEBI" id="CHEBI:74411"/>
        <dbReference type="ChEBI" id="CHEBI:74497"/>
        <dbReference type="EC" id="2.1.1.192"/>
    </reaction>
</comment>
<dbReference type="GO" id="GO:0030488">
    <property type="term" value="P:tRNA methylation"/>
    <property type="evidence" value="ECO:0007669"/>
    <property type="project" value="UniProtKB-UniRule"/>
</dbReference>
<evidence type="ECO:0000256" key="8">
    <source>
        <dbReference type="ARBA" id="ARBA00022694"/>
    </source>
</evidence>
<evidence type="ECO:0000313" key="15">
    <source>
        <dbReference type="Proteomes" id="UP000198625"/>
    </source>
</evidence>
<dbReference type="InterPro" id="IPR027492">
    <property type="entry name" value="RNA_MTrfase_RlmN"/>
</dbReference>
<keyword evidence="6 12" id="KW-0808">Transferase</keyword>
<dbReference type="GO" id="GO:0046872">
    <property type="term" value="F:metal ion binding"/>
    <property type="evidence" value="ECO:0007669"/>
    <property type="project" value="UniProtKB-KW"/>
</dbReference>
<accession>A0A1H3PKI9</accession>
<evidence type="ECO:0000256" key="2">
    <source>
        <dbReference type="ARBA" id="ARBA00022485"/>
    </source>
</evidence>
<dbReference type="InterPro" id="IPR004383">
    <property type="entry name" value="rRNA_lsu_MTrfase_RlmN/Cfr"/>
</dbReference>
<evidence type="ECO:0000256" key="10">
    <source>
        <dbReference type="ARBA" id="ARBA00023004"/>
    </source>
</evidence>
<feature type="binding site" evidence="12">
    <location>
        <position position="120"/>
    </location>
    <ligand>
        <name>[4Fe-4S] cluster</name>
        <dbReference type="ChEBI" id="CHEBI:49883"/>
        <note>4Fe-4S-S-AdoMet</note>
    </ligand>
</feature>
<name>A0A1H3PKI9_9FIRM</name>
<dbReference type="GO" id="GO:0002935">
    <property type="term" value="F:tRNA (adenine(37)-C2)-methyltransferase activity"/>
    <property type="evidence" value="ECO:0007669"/>
    <property type="project" value="UniProtKB-UniRule"/>
</dbReference>
<keyword evidence="8 12" id="KW-0819">tRNA processing</keyword>
<feature type="binding site" evidence="12">
    <location>
        <position position="117"/>
    </location>
    <ligand>
        <name>[4Fe-4S] cluster</name>
        <dbReference type="ChEBI" id="CHEBI:49883"/>
        <note>4Fe-4S-S-AdoMet</note>
    </ligand>
</feature>
<dbReference type="EMBL" id="FNQE01000015">
    <property type="protein sequence ID" value="SDZ01664.1"/>
    <property type="molecule type" value="Genomic_DNA"/>
</dbReference>
<dbReference type="Proteomes" id="UP000198625">
    <property type="component" value="Unassembled WGS sequence"/>
</dbReference>
<keyword evidence="7 12" id="KW-0949">S-adenosyl-L-methionine</keyword>
<dbReference type="GO" id="GO:0019843">
    <property type="term" value="F:rRNA binding"/>
    <property type="evidence" value="ECO:0007669"/>
    <property type="project" value="UniProtKB-UniRule"/>
</dbReference>
<feature type="active site" description="Proton acceptor" evidence="12">
    <location>
        <position position="93"/>
    </location>
</feature>
<dbReference type="PANTHER" id="PTHR30544">
    <property type="entry name" value="23S RRNA METHYLTRANSFERASE"/>
    <property type="match status" value="1"/>
</dbReference>
<dbReference type="RefSeq" id="WP_091729423.1">
    <property type="nucleotide sequence ID" value="NZ_FNQE01000015.1"/>
</dbReference>
<dbReference type="GO" id="GO:0051539">
    <property type="term" value="F:4 iron, 4 sulfur cluster binding"/>
    <property type="evidence" value="ECO:0007669"/>
    <property type="project" value="UniProtKB-UniRule"/>
</dbReference>
<dbReference type="GO" id="GO:0005737">
    <property type="term" value="C:cytoplasm"/>
    <property type="evidence" value="ECO:0007669"/>
    <property type="project" value="UniProtKB-SubCell"/>
</dbReference>
<dbReference type="Pfam" id="PF04055">
    <property type="entry name" value="Radical_SAM"/>
    <property type="match status" value="1"/>
</dbReference>
<dbReference type="InterPro" id="IPR058240">
    <property type="entry name" value="rSAM_sf"/>
</dbReference>
<dbReference type="SUPFAM" id="SSF102114">
    <property type="entry name" value="Radical SAM enzymes"/>
    <property type="match status" value="1"/>
</dbReference>
<evidence type="ECO:0000256" key="3">
    <source>
        <dbReference type="ARBA" id="ARBA00022490"/>
    </source>
</evidence>
<dbReference type="OrthoDB" id="9793973at2"/>
<dbReference type="PANTHER" id="PTHR30544:SF5">
    <property type="entry name" value="RADICAL SAM CORE DOMAIN-CONTAINING PROTEIN"/>
    <property type="match status" value="1"/>
</dbReference>
<evidence type="ECO:0000256" key="9">
    <source>
        <dbReference type="ARBA" id="ARBA00022723"/>
    </source>
</evidence>
<evidence type="ECO:0000259" key="13">
    <source>
        <dbReference type="PROSITE" id="PS51918"/>
    </source>
</evidence>
<organism evidence="14 15">
    <name type="scientific">Proteiniborus ethanoligenes</name>
    <dbReference type="NCBI Taxonomy" id="415015"/>
    <lineage>
        <taxon>Bacteria</taxon>
        <taxon>Bacillati</taxon>
        <taxon>Bacillota</taxon>
        <taxon>Clostridia</taxon>
        <taxon>Eubacteriales</taxon>
        <taxon>Proteiniborus</taxon>
    </lineage>
</organism>
<keyword evidence="11 12" id="KW-0411">Iron-sulfur</keyword>
<feature type="domain" description="Radical SAM core" evidence="13">
    <location>
        <begin position="99"/>
        <end position="329"/>
    </location>
</feature>
<dbReference type="NCBIfam" id="TIGR00048">
    <property type="entry name" value="rRNA_mod_RlmN"/>
    <property type="match status" value="1"/>
</dbReference>
<feature type="binding site" evidence="12">
    <location>
        <position position="291"/>
    </location>
    <ligand>
        <name>S-adenosyl-L-methionine</name>
        <dbReference type="ChEBI" id="CHEBI:59789"/>
    </ligand>
</feature>
<dbReference type="GO" id="GO:0070040">
    <property type="term" value="F:rRNA (adenine(2503)-C2-)-methyltransferase activity"/>
    <property type="evidence" value="ECO:0007669"/>
    <property type="project" value="UniProtKB-UniRule"/>
</dbReference>
<protein>
    <recommendedName>
        <fullName evidence="12">Probable dual-specificity RNA methyltransferase RlmN</fullName>
        <ecNumber evidence="12">2.1.1.192</ecNumber>
    </recommendedName>
    <alternativeName>
        <fullName evidence="12">23S rRNA (adenine(2503)-C(2))-methyltransferase</fullName>
    </alternativeName>
    <alternativeName>
        <fullName evidence="12">23S rRNA m2A2503 methyltransferase</fullName>
    </alternativeName>
    <alternativeName>
        <fullName evidence="12">Ribosomal RNA large subunit methyltransferase N</fullName>
    </alternativeName>
    <alternativeName>
        <fullName evidence="12">tRNA (adenine(37)-C(2))-methyltransferase</fullName>
    </alternativeName>
    <alternativeName>
        <fullName evidence="12">tRNA m2A37 methyltransferase</fullName>
    </alternativeName>
</protein>
<gene>
    <name evidence="12" type="primary">rlmN</name>
    <name evidence="14" type="ORF">SAMN05660462_01530</name>
</gene>
<comment type="caution">
    <text evidence="12">Lacks conserved residue(s) required for the propagation of feature annotation.</text>
</comment>
<keyword evidence="9 12" id="KW-0479">Metal-binding</keyword>
<feature type="binding site" evidence="12">
    <location>
        <position position="192"/>
    </location>
    <ligand>
        <name>S-adenosyl-L-methionine</name>
        <dbReference type="ChEBI" id="CHEBI:59789"/>
    </ligand>
</feature>